<protein>
    <submittedName>
        <fullName evidence="1">Uncharacterized protein</fullName>
    </submittedName>
</protein>
<dbReference type="Proteomes" id="UP000219338">
    <property type="component" value="Unassembled WGS sequence"/>
</dbReference>
<dbReference type="AlphaFoldDB" id="A0A284SCW3"/>
<evidence type="ECO:0000313" key="1">
    <source>
        <dbReference type="EMBL" id="SJL18841.1"/>
    </source>
</evidence>
<organism evidence="1 2">
    <name type="scientific">Armillaria ostoyae</name>
    <name type="common">Armillaria root rot fungus</name>
    <dbReference type="NCBI Taxonomy" id="47428"/>
    <lineage>
        <taxon>Eukaryota</taxon>
        <taxon>Fungi</taxon>
        <taxon>Dikarya</taxon>
        <taxon>Basidiomycota</taxon>
        <taxon>Agaricomycotina</taxon>
        <taxon>Agaricomycetes</taxon>
        <taxon>Agaricomycetidae</taxon>
        <taxon>Agaricales</taxon>
        <taxon>Marasmiineae</taxon>
        <taxon>Physalacriaceae</taxon>
        <taxon>Armillaria</taxon>
    </lineage>
</organism>
<reference evidence="2" key="1">
    <citation type="journal article" date="2017" name="Nat. Ecol. Evol.">
        <title>Genome expansion and lineage-specific genetic innovations in the forest pathogenic fungi Armillaria.</title>
        <authorList>
            <person name="Sipos G."/>
            <person name="Prasanna A.N."/>
            <person name="Walter M.C."/>
            <person name="O'Connor E."/>
            <person name="Balint B."/>
            <person name="Krizsan K."/>
            <person name="Kiss B."/>
            <person name="Hess J."/>
            <person name="Varga T."/>
            <person name="Slot J."/>
            <person name="Riley R."/>
            <person name="Boka B."/>
            <person name="Rigling D."/>
            <person name="Barry K."/>
            <person name="Lee J."/>
            <person name="Mihaltcheva S."/>
            <person name="LaButti K."/>
            <person name="Lipzen A."/>
            <person name="Waldron R."/>
            <person name="Moloney N.M."/>
            <person name="Sperisen C."/>
            <person name="Kredics L."/>
            <person name="Vagvoelgyi C."/>
            <person name="Patrignani A."/>
            <person name="Fitzpatrick D."/>
            <person name="Nagy I."/>
            <person name="Doyle S."/>
            <person name="Anderson J.B."/>
            <person name="Grigoriev I.V."/>
            <person name="Gueldener U."/>
            <person name="Muensterkoetter M."/>
            <person name="Nagy L.G."/>
        </authorList>
    </citation>
    <scope>NUCLEOTIDE SEQUENCE [LARGE SCALE GENOMIC DNA]</scope>
    <source>
        <strain evidence="2">C18/9</strain>
    </source>
</reference>
<keyword evidence="2" id="KW-1185">Reference proteome</keyword>
<dbReference type="EMBL" id="FUEG01000071">
    <property type="protein sequence ID" value="SJL18841.1"/>
    <property type="molecule type" value="Genomic_DNA"/>
</dbReference>
<evidence type="ECO:0000313" key="2">
    <source>
        <dbReference type="Proteomes" id="UP000219338"/>
    </source>
</evidence>
<sequence length="68" mass="7784">MRHLVVQIRLPRNAQRQLLGRADQGSEAGSPKEISRNKEFVCILPQRQSHERDVHLTISVIEGIGDWI</sequence>
<gene>
    <name evidence="1" type="ORF">ARMOST_22443</name>
</gene>
<name>A0A284SCW3_ARMOS</name>
<proteinExistence type="predicted"/>
<accession>A0A284SCW3</accession>